<dbReference type="EMBL" id="CP040079">
    <property type="protein sequence ID" value="QCP55072.1"/>
    <property type="molecule type" value="Genomic_DNA"/>
</dbReference>
<organism evidence="1 2">
    <name type="scientific">Trinickia violacea</name>
    <dbReference type="NCBI Taxonomy" id="2571746"/>
    <lineage>
        <taxon>Bacteria</taxon>
        <taxon>Pseudomonadati</taxon>
        <taxon>Pseudomonadota</taxon>
        <taxon>Betaproteobacteria</taxon>
        <taxon>Burkholderiales</taxon>
        <taxon>Burkholderiaceae</taxon>
        <taxon>Trinickia</taxon>
    </lineage>
</organism>
<dbReference type="AlphaFoldDB" id="A0A4P8J099"/>
<dbReference type="RefSeq" id="WP_137337829.1">
    <property type="nucleotide sequence ID" value="NZ_CP040079.1"/>
</dbReference>
<name>A0A4P8J099_9BURK</name>
<evidence type="ECO:0000313" key="1">
    <source>
        <dbReference type="EMBL" id="QCP55072.1"/>
    </source>
</evidence>
<evidence type="ECO:0000313" key="2">
    <source>
        <dbReference type="Proteomes" id="UP000298656"/>
    </source>
</evidence>
<gene>
    <name evidence="1" type="ORF">FAZ95_38700</name>
</gene>
<dbReference type="OrthoDB" id="2633870at2"/>
<dbReference type="Proteomes" id="UP000298656">
    <property type="component" value="Chromosome 3"/>
</dbReference>
<dbReference type="KEGG" id="tvl:FAZ95_38700"/>
<proteinExistence type="predicted"/>
<reference evidence="1 2" key="1">
    <citation type="submission" date="2019-05" db="EMBL/GenBank/DDBJ databases">
        <title>Burkholderia sp. DHOD12, isolated from subtropical forest soil.</title>
        <authorList>
            <person name="Gao Z.-H."/>
            <person name="Qiu L.-H."/>
        </authorList>
    </citation>
    <scope>NUCLEOTIDE SEQUENCE [LARGE SCALE GENOMIC DNA]</scope>
    <source>
        <strain evidence="1 2">DHOD12</strain>
    </source>
</reference>
<dbReference type="Gene3D" id="3.40.50.300">
    <property type="entry name" value="P-loop containing nucleotide triphosphate hydrolases"/>
    <property type="match status" value="1"/>
</dbReference>
<dbReference type="InterPro" id="IPR027417">
    <property type="entry name" value="P-loop_NTPase"/>
</dbReference>
<protein>
    <submittedName>
        <fullName evidence="1">Uncharacterized protein</fullName>
    </submittedName>
</protein>
<dbReference type="SUPFAM" id="SSF52540">
    <property type="entry name" value="P-loop containing nucleoside triphosphate hydrolases"/>
    <property type="match status" value="1"/>
</dbReference>
<accession>A0A4P8J099</accession>
<keyword evidence="2" id="KW-1185">Reference proteome</keyword>
<sequence length="490" mass="53820">MISSNDWFVDAYASLGFRASPFSVLALRADEMGQRLMVGRDAQIKEVAQRLLNHGKITCLDGHIGVGKTSLVNVAAYECFQAFLHGRTTQLLIPLDESFQLTKDENVEAFCANVFRKVANVLLARREHLVAYSLPGPGLQLVDAWLNSPVIQHLNASAGVGITFGAHSGDSTTGLGGNASAGRSSQINTGSGFAQEGLEHLVRDWLNQIFSVQGNGGVVCVIDNLELLESGAAARRTLEALRDRLFNVNGLRWVFCGANGVIHSLAASPRLASFLNTPIVEVGNIRSGFIKPLIEARLKEFLMDPAEVEKCLPLRLEDIEFLYQILNSNLRDLLGYVDSYCRHLVSIGKGDVHQDHKHARFKKWLDGETTESYSAISSRISKDAWAVLDIAMSDTFKGTFGVGDYGSFNSNSKIALSQTSFPKWLRDLERLGLLTQSIDDGSGEDDGFKRDVFTVTAKGALIHYARLIKNETQSLLAPVEWLKRVHTRNA</sequence>